<keyword evidence="3" id="KW-1185">Reference proteome</keyword>
<dbReference type="GO" id="GO:0016747">
    <property type="term" value="F:acyltransferase activity, transferring groups other than amino-acyl groups"/>
    <property type="evidence" value="ECO:0007669"/>
    <property type="project" value="InterPro"/>
</dbReference>
<reference evidence="2" key="1">
    <citation type="submission" date="2021-01" db="EMBL/GenBank/DDBJ databases">
        <title>Genome public.</title>
        <authorList>
            <person name="Liu C."/>
            <person name="Sun Q."/>
        </authorList>
    </citation>
    <scope>NUCLEOTIDE SEQUENCE</scope>
    <source>
        <strain evidence="2">M6</strain>
    </source>
</reference>
<dbReference type="Proteomes" id="UP000633365">
    <property type="component" value="Unassembled WGS sequence"/>
</dbReference>
<dbReference type="PROSITE" id="PS51186">
    <property type="entry name" value="GNAT"/>
    <property type="match status" value="1"/>
</dbReference>
<gene>
    <name evidence="2" type="ORF">JKK62_02350</name>
</gene>
<sequence>MNLSIRKWRIEDKSDLAFNLNNLKIMNNLRDGLPYPFTEQDAEDFIRTMLSSDKDSTFAFAITLDDKVIGSIGVFRQDNIHSRTAEMGYYIGEPYWGNGYMTNAIKQVCQYVFENTDIIRIFAEPFAHNTASCRALEKAGFKCEGILKSNAVKCGSIIDMKMYALVRA</sequence>
<evidence type="ECO:0000313" key="2">
    <source>
        <dbReference type="EMBL" id="MBK6087501.1"/>
    </source>
</evidence>
<name>A0A934WP93_9FIRM</name>
<protein>
    <submittedName>
        <fullName evidence="2">GNAT family N-acetyltransferase</fullName>
    </submittedName>
</protein>
<organism evidence="2 3">
    <name type="scientific">Ruminococcus difficilis</name>
    <dbReference type="NCBI Taxonomy" id="2763069"/>
    <lineage>
        <taxon>Bacteria</taxon>
        <taxon>Bacillati</taxon>
        <taxon>Bacillota</taxon>
        <taxon>Clostridia</taxon>
        <taxon>Eubacteriales</taxon>
        <taxon>Oscillospiraceae</taxon>
        <taxon>Ruminococcus</taxon>
    </lineage>
</organism>
<feature type="domain" description="N-acetyltransferase" evidence="1">
    <location>
        <begin position="16"/>
        <end position="165"/>
    </location>
</feature>
<dbReference type="RefSeq" id="WP_201426802.1">
    <property type="nucleotide sequence ID" value="NZ_JAEQMG010000035.1"/>
</dbReference>
<dbReference type="PANTHER" id="PTHR43328">
    <property type="entry name" value="ACETYLTRANSFERASE-RELATED"/>
    <property type="match status" value="1"/>
</dbReference>
<evidence type="ECO:0000259" key="1">
    <source>
        <dbReference type="PROSITE" id="PS51186"/>
    </source>
</evidence>
<accession>A0A934WP93</accession>
<proteinExistence type="predicted"/>
<dbReference type="SUPFAM" id="SSF55729">
    <property type="entry name" value="Acyl-CoA N-acyltransferases (Nat)"/>
    <property type="match status" value="1"/>
</dbReference>
<evidence type="ECO:0000313" key="3">
    <source>
        <dbReference type="Proteomes" id="UP000633365"/>
    </source>
</evidence>
<dbReference type="Gene3D" id="3.40.630.30">
    <property type="match status" value="1"/>
</dbReference>
<dbReference type="InterPro" id="IPR016181">
    <property type="entry name" value="Acyl_CoA_acyltransferase"/>
</dbReference>
<comment type="caution">
    <text evidence="2">The sequence shown here is derived from an EMBL/GenBank/DDBJ whole genome shotgun (WGS) entry which is preliminary data.</text>
</comment>
<dbReference type="EMBL" id="JAEQMG010000035">
    <property type="protein sequence ID" value="MBK6087501.1"/>
    <property type="molecule type" value="Genomic_DNA"/>
</dbReference>
<dbReference type="PANTHER" id="PTHR43328:SF1">
    <property type="entry name" value="N-ACETYLTRANSFERASE DOMAIN-CONTAINING PROTEIN"/>
    <property type="match status" value="1"/>
</dbReference>
<dbReference type="InterPro" id="IPR000182">
    <property type="entry name" value="GNAT_dom"/>
</dbReference>
<dbReference type="Pfam" id="PF13302">
    <property type="entry name" value="Acetyltransf_3"/>
    <property type="match status" value="1"/>
</dbReference>
<dbReference type="AlphaFoldDB" id="A0A934WP93"/>